<feature type="chain" id="PRO_5005291406" evidence="1">
    <location>
        <begin position="30"/>
        <end position="149"/>
    </location>
</feature>
<keyword evidence="1" id="KW-0732">Signal</keyword>
<protein>
    <submittedName>
        <fullName evidence="2">Ferredoxin</fullName>
    </submittedName>
</protein>
<dbReference type="InterPro" id="IPR005560">
    <property type="entry name" value="Csp_YhjQ"/>
</dbReference>
<evidence type="ECO:0000313" key="3">
    <source>
        <dbReference type="Proteomes" id="UP000052232"/>
    </source>
</evidence>
<name>A0A0J7XJU0_9SPHN</name>
<proteinExistence type="predicted"/>
<comment type="caution">
    <text evidence="2">The sequence shown here is derived from an EMBL/GenBank/DDBJ whole genome shotgun (WGS) entry which is preliminary data.</text>
</comment>
<dbReference type="Proteomes" id="UP000052232">
    <property type="component" value="Unassembled WGS sequence"/>
</dbReference>
<feature type="signal peptide" evidence="1">
    <location>
        <begin position="1"/>
        <end position="29"/>
    </location>
</feature>
<accession>A0A0J7XJU0</accession>
<dbReference type="PANTHER" id="PTHR37310">
    <property type="entry name" value="CYTOPLASMIC PROTEIN-RELATED"/>
    <property type="match status" value="1"/>
</dbReference>
<dbReference type="PANTHER" id="PTHR37310:SF1">
    <property type="entry name" value="CYTOPLASMIC PROTEIN"/>
    <property type="match status" value="1"/>
</dbReference>
<dbReference type="PATRIC" id="fig|1420583.3.peg.3983"/>
<evidence type="ECO:0000313" key="2">
    <source>
        <dbReference type="EMBL" id="KMS52306.1"/>
    </source>
</evidence>
<dbReference type="AlphaFoldDB" id="A0A0J7XJU0"/>
<reference evidence="2 3" key="1">
    <citation type="journal article" date="2015" name="G3 (Bethesda)">
        <title>Insights into Ongoing Evolution of the Hexachlorocyclohexane Catabolic Pathway from Comparative Genomics of Ten Sphingomonadaceae Strains.</title>
        <authorList>
            <person name="Pearce S.L."/>
            <person name="Oakeshott J.G."/>
            <person name="Pandey G."/>
        </authorList>
    </citation>
    <scope>NUCLEOTIDE SEQUENCE [LARGE SCALE GENOMIC DNA]</scope>
    <source>
        <strain evidence="2 3">LL01</strain>
    </source>
</reference>
<dbReference type="RefSeq" id="WP_024018487.1">
    <property type="nucleotide sequence ID" value="NZ_KQ130437.1"/>
</dbReference>
<dbReference type="InterPro" id="IPR044543">
    <property type="entry name" value="YHJQ-like"/>
</dbReference>
<keyword evidence="3" id="KW-1185">Reference proteome</keyword>
<sequence length="149" mass="15664">MLDRRAVIGSGLTFAALTGAVAAAGPAIAAPRKRGDGMMTLDECVDSCIASHRMCLETARYCTEQGAPAHIEATHIALLLDCAELCQTTANSMLRRSPQHALLCDACARMCEACARDCAKISGDARMQACAQTCRDCAASCKEMASMGM</sequence>
<dbReference type="EMBL" id="JACT01000006">
    <property type="protein sequence ID" value="KMS52306.1"/>
    <property type="molecule type" value="Genomic_DNA"/>
</dbReference>
<dbReference type="Pfam" id="PF03860">
    <property type="entry name" value="Csp"/>
    <property type="match status" value="1"/>
</dbReference>
<dbReference type="CDD" id="cd08026">
    <property type="entry name" value="DUF326"/>
    <property type="match status" value="1"/>
</dbReference>
<dbReference type="Gene3D" id="1.20.1270.360">
    <property type="match status" value="1"/>
</dbReference>
<dbReference type="STRING" id="1420583.V473_20865"/>
<organism evidence="2 3">
    <name type="scientific">Sphingobium cupriresistens LL01</name>
    <dbReference type="NCBI Taxonomy" id="1420583"/>
    <lineage>
        <taxon>Bacteria</taxon>
        <taxon>Pseudomonadati</taxon>
        <taxon>Pseudomonadota</taxon>
        <taxon>Alphaproteobacteria</taxon>
        <taxon>Sphingomonadales</taxon>
        <taxon>Sphingomonadaceae</taxon>
        <taxon>Sphingobium</taxon>
    </lineage>
</organism>
<gene>
    <name evidence="2" type="ORF">V473_20865</name>
</gene>
<evidence type="ECO:0000256" key="1">
    <source>
        <dbReference type="SAM" id="SignalP"/>
    </source>
</evidence>